<protein>
    <submittedName>
        <fullName evidence="1">Uncharacterized protein</fullName>
    </submittedName>
</protein>
<dbReference type="EMBL" id="LN853700">
    <property type="protein sequence ID" value="CRY96512.1"/>
    <property type="molecule type" value="Genomic_DNA"/>
</dbReference>
<reference evidence="1" key="2">
    <citation type="submission" date="2015-07" db="EMBL/GenBank/DDBJ databases">
        <title>Plasmids, circular viruses and viroids from rat gut.</title>
        <authorList>
            <person name="Jorgensen T.J."/>
            <person name="Hansen M.A."/>
            <person name="Xu Z."/>
            <person name="Tabak M.A."/>
            <person name="Sorensen S.J."/>
            <person name="Hansen L.H."/>
        </authorList>
    </citation>
    <scope>NUCLEOTIDE SEQUENCE</scope>
    <source>
        <strain evidence="1">RGFK1119</strain>
    </source>
</reference>
<sequence>MDLYSVRFTTDGIKLRGVSGPNVEALSRYNVEFPTDRVVLDVSFGDFPDLLDHVVDELALFSDNLHVNTNRLRRRLEQGELFPLPGAKTTVRNSRRLR</sequence>
<evidence type="ECO:0000313" key="1">
    <source>
        <dbReference type="EMBL" id="CRY96512.1"/>
    </source>
</evidence>
<proteinExistence type="predicted"/>
<organism evidence="1">
    <name type="scientific">uncultured prokaryote</name>
    <dbReference type="NCBI Taxonomy" id="198431"/>
    <lineage>
        <taxon>unclassified sequences</taxon>
        <taxon>environmental samples</taxon>
    </lineage>
</organism>
<name>A0A0H5QL59_9ZZZZ</name>
<reference evidence="1" key="1">
    <citation type="submission" date="2015-06" db="EMBL/GenBank/DDBJ databases">
        <authorList>
            <person name="Joergensen T."/>
        </authorList>
    </citation>
    <scope>NUCLEOTIDE SEQUENCE</scope>
    <source>
        <strain evidence="1">RGFK1119</strain>
    </source>
</reference>
<dbReference type="AlphaFoldDB" id="A0A0H5QL59"/>
<accession>A0A0H5QL59</accession>